<dbReference type="EMBL" id="PJEO01000057">
    <property type="protein sequence ID" value="PKQ43551.1"/>
    <property type="molecule type" value="Genomic_DNA"/>
</dbReference>
<dbReference type="Pfam" id="PF13439">
    <property type="entry name" value="Glyco_transf_4"/>
    <property type="match status" value="1"/>
</dbReference>
<dbReference type="InterPro" id="IPR001296">
    <property type="entry name" value="Glyco_trans_1"/>
</dbReference>
<dbReference type="Pfam" id="PF00534">
    <property type="entry name" value="Glycos_transf_1"/>
    <property type="match status" value="1"/>
</dbReference>
<feature type="domain" description="Glycosyltransferase subfamily 4-like N-terminal" evidence="2">
    <location>
        <begin position="3"/>
        <end position="159"/>
    </location>
</feature>
<accession>A0A2N3HEZ0</accession>
<dbReference type="PANTHER" id="PTHR12526:SF630">
    <property type="entry name" value="GLYCOSYLTRANSFERASE"/>
    <property type="match status" value="1"/>
</dbReference>
<dbReference type="CDD" id="cd03811">
    <property type="entry name" value="GT4_GT28_WabH-like"/>
    <property type="match status" value="1"/>
</dbReference>
<dbReference type="Proteomes" id="UP000233435">
    <property type="component" value="Unassembled WGS sequence"/>
</dbReference>
<evidence type="ECO:0000259" key="1">
    <source>
        <dbReference type="Pfam" id="PF00534"/>
    </source>
</evidence>
<feature type="domain" description="Glycosyl transferase family 1" evidence="1">
    <location>
        <begin position="167"/>
        <end position="328"/>
    </location>
</feature>
<name>A0A2N3HEZ0_9FLAO</name>
<dbReference type="Gene3D" id="3.40.50.2000">
    <property type="entry name" value="Glycogen Phosphorylase B"/>
    <property type="match status" value="2"/>
</dbReference>
<evidence type="ECO:0000259" key="2">
    <source>
        <dbReference type="Pfam" id="PF13439"/>
    </source>
</evidence>
<reference evidence="3 4" key="1">
    <citation type="submission" date="2017-12" db="EMBL/GenBank/DDBJ databases">
        <title>Confluentibacter flavum sp. nov., isolated from the saline lake.</title>
        <authorList>
            <person name="Yu L."/>
        </authorList>
    </citation>
    <scope>NUCLEOTIDE SEQUENCE [LARGE SCALE GENOMIC DNA]</scope>
    <source>
        <strain evidence="3 4">3B</strain>
    </source>
</reference>
<dbReference type="SUPFAM" id="SSF53756">
    <property type="entry name" value="UDP-Glycosyltransferase/glycogen phosphorylase"/>
    <property type="match status" value="1"/>
</dbReference>
<keyword evidence="3" id="KW-0808">Transferase</keyword>
<sequence>MDYGGAERASATQSIIFHKLGFEVCIVTVNSGVAYSHKGTHFNLGVLKNDKDSAFGRIRRLITFKKFLNKNRFDFIVDNRPRNQAYREFIITKFIYNFPTIYVIHSFEESLAFTKYKWLNTFLYKNKAMVCVSKIGADKFKNLYRLNQMTTIYNAFDFDEISKQSNEENKLNIGDYIIFYGRIHDKSKNLKLLLDAYKISRLNERQIKLLILGDGPDLDLIQSYSSQLHLHNDVIFKAFVKNPFPYVKQAKFLVLTSRSEGFAMVIPESLSLRVPVLSVDCEAGPKEIITNGYNGLLVENFNKEALAKGMNRFIEDSDIHDFCKENAVKSIYKFSLDDISNDWKNLFFKV</sequence>
<comment type="caution">
    <text evidence="3">The sequence shown here is derived from an EMBL/GenBank/DDBJ whole genome shotgun (WGS) entry which is preliminary data.</text>
</comment>
<evidence type="ECO:0000313" key="4">
    <source>
        <dbReference type="Proteomes" id="UP000233435"/>
    </source>
</evidence>
<keyword evidence="4" id="KW-1185">Reference proteome</keyword>
<organism evidence="3 4">
    <name type="scientific">Confluentibacter flavum</name>
    <dbReference type="NCBI Taxonomy" id="1909700"/>
    <lineage>
        <taxon>Bacteria</taxon>
        <taxon>Pseudomonadati</taxon>
        <taxon>Bacteroidota</taxon>
        <taxon>Flavobacteriia</taxon>
        <taxon>Flavobacteriales</taxon>
        <taxon>Flavobacteriaceae</taxon>
        <taxon>Confluentibacter</taxon>
    </lineage>
</organism>
<dbReference type="GO" id="GO:0016757">
    <property type="term" value="F:glycosyltransferase activity"/>
    <property type="evidence" value="ECO:0007669"/>
    <property type="project" value="InterPro"/>
</dbReference>
<proteinExistence type="predicted"/>
<protein>
    <submittedName>
        <fullName evidence="3">Glycosyltransferase</fullName>
    </submittedName>
</protein>
<evidence type="ECO:0000313" key="3">
    <source>
        <dbReference type="EMBL" id="PKQ43551.1"/>
    </source>
</evidence>
<dbReference type="InterPro" id="IPR028098">
    <property type="entry name" value="Glyco_trans_4-like_N"/>
</dbReference>
<gene>
    <name evidence="3" type="ORF">CSW08_17945</name>
</gene>
<dbReference type="PANTHER" id="PTHR12526">
    <property type="entry name" value="GLYCOSYLTRANSFERASE"/>
    <property type="match status" value="1"/>
</dbReference>
<dbReference type="AlphaFoldDB" id="A0A2N3HEZ0"/>